<dbReference type="Proteomes" id="UP000290189">
    <property type="component" value="Unassembled WGS sequence"/>
</dbReference>
<dbReference type="STRING" id="37360.A0A0G4IRR9"/>
<dbReference type="GO" id="GO:0017057">
    <property type="term" value="F:6-phosphogluconolactonase activity"/>
    <property type="evidence" value="ECO:0007669"/>
    <property type="project" value="UniProtKB-UniRule"/>
</dbReference>
<dbReference type="SUPFAM" id="SSF100950">
    <property type="entry name" value="NagB/RpiA/CoA transferase-like"/>
    <property type="match status" value="1"/>
</dbReference>
<evidence type="ECO:0000256" key="5">
    <source>
        <dbReference type="ARBA" id="ARBA00022801"/>
    </source>
</evidence>
<dbReference type="InterPro" id="IPR037171">
    <property type="entry name" value="NagB/RpiA_transferase-like"/>
</dbReference>
<evidence type="ECO:0000256" key="4">
    <source>
        <dbReference type="ARBA" id="ARBA00013198"/>
    </source>
</evidence>
<evidence type="ECO:0000256" key="3">
    <source>
        <dbReference type="ARBA" id="ARBA00010662"/>
    </source>
</evidence>
<reference evidence="9 11" key="2">
    <citation type="submission" date="2018-03" db="EMBL/GenBank/DDBJ databases">
        <authorList>
            <person name="Fogelqvist J."/>
        </authorList>
    </citation>
    <scope>NUCLEOTIDE SEQUENCE [LARGE SCALE GENOMIC DNA]</scope>
</reference>
<dbReference type="Proteomes" id="UP000039324">
    <property type="component" value="Unassembled WGS sequence"/>
</dbReference>
<sequence length="255" mass="27695">MSNRAQRILERVAQSMTTLQAFRTLEEVGAAAARQVSQASADAIASRGRFVVAFSGGSLPATLCPHLLHLGTIDFSKWWVVFADERCVPHSDPESNFGLLQKHFLSRLPVPIPVEQVIALNENAIGENPEAAAVAYERDLVAAFGHDFRIDVVLLGMGPDGHVASLFPGHRLLDCRDRRVASISDSPKPPPARITLTLEALNASRHVMFIVSGKSKREAMRSIQGECCQLPAALVRPTSGNLTWLCDAEADPRNA</sequence>
<dbReference type="Gene3D" id="3.40.50.1360">
    <property type="match status" value="1"/>
</dbReference>
<organism evidence="8 10">
    <name type="scientific">Plasmodiophora brassicae</name>
    <name type="common">Clubroot disease agent</name>
    <dbReference type="NCBI Taxonomy" id="37360"/>
    <lineage>
        <taxon>Eukaryota</taxon>
        <taxon>Sar</taxon>
        <taxon>Rhizaria</taxon>
        <taxon>Endomyxa</taxon>
        <taxon>Phytomyxea</taxon>
        <taxon>Plasmodiophorida</taxon>
        <taxon>Plasmodiophoridae</taxon>
        <taxon>Plasmodiophora</taxon>
    </lineage>
</organism>
<reference evidence="8 10" key="1">
    <citation type="submission" date="2015-02" db="EMBL/GenBank/DDBJ databases">
        <authorList>
            <person name="Chooi Y.-H."/>
        </authorList>
    </citation>
    <scope>NUCLEOTIDE SEQUENCE [LARGE SCALE GENOMIC DNA]</scope>
    <source>
        <strain evidence="8">E3</strain>
    </source>
</reference>
<evidence type="ECO:0000256" key="2">
    <source>
        <dbReference type="ARBA" id="ARBA00004961"/>
    </source>
</evidence>
<evidence type="ECO:0000256" key="1">
    <source>
        <dbReference type="ARBA" id="ARBA00000832"/>
    </source>
</evidence>
<evidence type="ECO:0000313" key="10">
    <source>
        <dbReference type="Proteomes" id="UP000039324"/>
    </source>
</evidence>
<dbReference type="GO" id="GO:0006098">
    <property type="term" value="P:pentose-phosphate shunt"/>
    <property type="evidence" value="ECO:0007669"/>
    <property type="project" value="UniProtKB-UniPathway"/>
</dbReference>
<geneLocation type="mitochondrion" evidence="9"/>
<dbReference type="InterPro" id="IPR005900">
    <property type="entry name" value="6-phosphogluconolactonase_DevB"/>
</dbReference>
<keyword evidence="9" id="KW-0496">Mitochondrion</keyword>
<gene>
    <name evidence="8" type="ORF">PBRA_005905</name>
    <name evidence="9" type="ORF">PLBR_LOCUS5552</name>
</gene>
<evidence type="ECO:0000259" key="7">
    <source>
        <dbReference type="Pfam" id="PF01182"/>
    </source>
</evidence>
<name>A0A0G4IRR9_PLABS</name>
<comment type="function">
    <text evidence="6">Hydrolysis of 6-phosphogluconolactone to 6-phosphogluconate.</text>
</comment>
<feature type="domain" description="Glucosamine/galactosamine-6-phosphate isomerase" evidence="7">
    <location>
        <begin position="25"/>
        <end position="244"/>
    </location>
</feature>
<protein>
    <recommendedName>
        <fullName evidence="4 6">6-phosphogluconolactonase</fullName>
        <shortName evidence="6">6PGL</shortName>
        <ecNumber evidence="4 6">3.1.1.31</ecNumber>
    </recommendedName>
</protein>
<evidence type="ECO:0000313" key="11">
    <source>
        <dbReference type="Proteomes" id="UP000290189"/>
    </source>
</evidence>
<accession>A0A0G4IRR9</accession>
<dbReference type="Pfam" id="PF01182">
    <property type="entry name" value="Glucosamine_iso"/>
    <property type="match status" value="1"/>
</dbReference>
<dbReference type="InterPro" id="IPR006148">
    <property type="entry name" value="Glc/Gal-6P_isomerase"/>
</dbReference>
<dbReference type="EMBL" id="CDSF01000080">
    <property type="protein sequence ID" value="CEO97791.1"/>
    <property type="molecule type" value="Genomic_DNA"/>
</dbReference>
<dbReference type="FunFam" id="3.40.50.1360:FF:000005">
    <property type="entry name" value="6-phosphogluconolactonase"/>
    <property type="match status" value="1"/>
</dbReference>
<dbReference type="OMA" id="YQLFEFE"/>
<dbReference type="PANTHER" id="PTHR11054:SF0">
    <property type="entry name" value="6-PHOSPHOGLUCONOLACTONASE"/>
    <property type="match status" value="1"/>
</dbReference>
<dbReference type="PANTHER" id="PTHR11054">
    <property type="entry name" value="6-PHOSPHOGLUCONOLACTONASE"/>
    <property type="match status" value="1"/>
</dbReference>
<dbReference type="InterPro" id="IPR039104">
    <property type="entry name" value="6PGL"/>
</dbReference>
<dbReference type="OrthoDB" id="432544at2759"/>
<keyword evidence="5 6" id="KW-0378">Hydrolase</keyword>
<comment type="pathway">
    <text evidence="2 6">Carbohydrate degradation; pentose phosphate pathway; D-ribulose 5-phosphate from D-glucose 6-phosphate (oxidative stage): step 2/3.</text>
</comment>
<proteinExistence type="inferred from homology"/>
<evidence type="ECO:0000256" key="6">
    <source>
        <dbReference type="RuleBase" id="RU365095"/>
    </source>
</evidence>
<dbReference type="NCBIfam" id="TIGR01198">
    <property type="entry name" value="pgl"/>
    <property type="match status" value="1"/>
</dbReference>
<keyword evidence="10" id="KW-1185">Reference proteome</keyword>
<dbReference type="GO" id="GO:0005975">
    <property type="term" value="P:carbohydrate metabolic process"/>
    <property type="evidence" value="ECO:0007669"/>
    <property type="project" value="UniProtKB-UniRule"/>
</dbReference>
<comment type="similarity">
    <text evidence="3 6">Belongs to the glucosamine/galactosamine-6-phosphate isomerase family. 6-phosphogluconolactonase subfamily.</text>
</comment>
<evidence type="ECO:0000313" key="8">
    <source>
        <dbReference type="EMBL" id="CEO97791.1"/>
    </source>
</evidence>
<evidence type="ECO:0000313" key="9">
    <source>
        <dbReference type="EMBL" id="SPQ98337.1"/>
    </source>
</evidence>
<dbReference type="EC" id="3.1.1.31" evidence="4 6"/>
<dbReference type="CDD" id="cd01400">
    <property type="entry name" value="6PGL"/>
    <property type="match status" value="1"/>
</dbReference>
<dbReference type="AlphaFoldDB" id="A0A0G4IRR9"/>
<comment type="catalytic activity">
    <reaction evidence="1 6">
        <text>6-phospho-D-glucono-1,5-lactone + H2O = 6-phospho-D-gluconate + H(+)</text>
        <dbReference type="Rhea" id="RHEA:12556"/>
        <dbReference type="ChEBI" id="CHEBI:15377"/>
        <dbReference type="ChEBI" id="CHEBI:15378"/>
        <dbReference type="ChEBI" id="CHEBI:57955"/>
        <dbReference type="ChEBI" id="CHEBI:58759"/>
        <dbReference type="EC" id="3.1.1.31"/>
    </reaction>
</comment>
<dbReference type="EMBL" id="OVEO01000009">
    <property type="protein sequence ID" value="SPQ98337.1"/>
    <property type="molecule type" value="Genomic_DNA"/>
</dbReference>
<dbReference type="UniPathway" id="UPA00115">
    <property type="reaction ID" value="UER00409"/>
</dbReference>